<sequence length="179" mass="19445">MNLIHPCGDDDLLDCINTVGSYICSCKLGYHTNETGGDCIDVDECALDTNDCQQNCSNTIGGYDCLCERGYKVVTSNPSECEDVDECSSGLDNCEQVCINLNGGYNCSCYEKFFKNGTKCRPLEECDNSTCVNGACYVVRTAQPVFAIEASIPPLPTLQYVKVKNASNKVTLFSLTAVM</sequence>
<dbReference type="PANTHER" id="PTHR24034:SF209">
    <property type="entry name" value="EGF-LIKE DOMAIN-CONTAINING PROTEIN"/>
    <property type="match status" value="1"/>
</dbReference>
<dbReference type="Proteomes" id="UP000230750">
    <property type="component" value="Unassembled WGS sequence"/>
</dbReference>
<dbReference type="OrthoDB" id="339125at2759"/>
<dbReference type="InterPro" id="IPR009030">
    <property type="entry name" value="Growth_fac_rcpt_cys_sf"/>
</dbReference>
<dbReference type="InterPro" id="IPR050751">
    <property type="entry name" value="ECM_structural_protein"/>
</dbReference>
<gene>
    <name evidence="10" type="ORF">BSL78_09756</name>
</gene>
<dbReference type="InterPro" id="IPR000742">
    <property type="entry name" value="EGF"/>
</dbReference>
<keyword evidence="4" id="KW-0732">Signal</keyword>
<evidence type="ECO:0000256" key="6">
    <source>
        <dbReference type="ARBA" id="ARBA00023157"/>
    </source>
</evidence>
<dbReference type="InterPro" id="IPR001881">
    <property type="entry name" value="EGF-like_Ca-bd_dom"/>
</dbReference>
<keyword evidence="5" id="KW-0677">Repeat</keyword>
<dbReference type="AlphaFoldDB" id="A0A2G8KZA9"/>
<dbReference type="PANTHER" id="PTHR24034">
    <property type="entry name" value="EGF-LIKE DOMAIN-CONTAINING PROTEIN"/>
    <property type="match status" value="1"/>
</dbReference>
<keyword evidence="11" id="KW-1185">Reference proteome</keyword>
<organism evidence="10 11">
    <name type="scientific">Stichopus japonicus</name>
    <name type="common">Sea cucumber</name>
    <dbReference type="NCBI Taxonomy" id="307972"/>
    <lineage>
        <taxon>Eukaryota</taxon>
        <taxon>Metazoa</taxon>
        <taxon>Echinodermata</taxon>
        <taxon>Eleutherozoa</taxon>
        <taxon>Echinozoa</taxon>
        <taxon>Holothuroidea</taxon>
        <taxon>Aspidochirotacea</taxon>
        <taxon>Aspidochirotida</taxon>
        <taxon>Stichopodidae</taxon>
        <taxon>Apostichopus</taxon>
    </lineage>
</organism>
<comment type="caution">
    <text evidence="8">Lacks conserved residue(s) required for the propagation of feature annotation.</text>
</comment>
<keyword evidence="6" id="KW-1015">Disulfide bond</keyword>
<name>A0A2G8KZA9_STIJA</name>
<dbReference type="EMBL" id="MRZV01000291">
    <property type="protein sequence ID" value="PIK53339.1"/>
    <property type="molecule type" value="Genomic_DNA"/>
</dbReference>
<dbReference type="Gene3D" id="2.10.25.10">
    <property type="entry name" value="Laminin"/>
    <property type="match status" value="3"/>
</dbReference>
<feature type="domain" description="EGF-like" evidence="9">
    <location>
        <begin position="41"/>
        <end position="77"/>
    </location>
</feature>
<evidence type="ECO:0000259" key="9">
    <source>
        <dbReference type="PROSITE" id="PS50026"/>
    </source>
</evidence>
<dbReference type="FunFam" id="2.10.25.10:FF:000014">
    <property type="entry name" value="Latent-transforming growth factor beta-binding protein 3"/>
    <property type="match status" value="1"/>
</dbReference>
<dbReference type="Pfam" id="PF07645">
    <property type="entry name" value="EGF_CA"/>
    <property type="match status" value="3"/>
</dbReference>
<dbReference type="GO" id="GO:0005509">
    <property type="term" value="F:calcium ion binding"/>
    <property type="evidence" value="ECO:0007669"/>
    <property type="project" value="InterPro"/>
</dbReference>
<evidence type="ECO:0000313" key="10">
    <source>
        <dbReference type="EMBL" id="PIK53339.1"/>
    </source>
</evidence>
<evidence type="ECO:0000256" key="4">
    <source>
        <dbReference type="ARBA" id="ARBA00022729"/>
    </source>
</evidence>
<evidence type="ECO:0000256" key="7">
    <source>
        <dbReference type="ARBA" id="ARBA00023180"/>
    </source>
</evidence>
<keyword evidence="3 8" id="KW-0245">EGF-like domain</keyword>
<evidence type="ECO:0000256" key="2">
    <source>
        <dbReference type="ARBA" id="ARBA00022525"/>
    </source>
</evidence>
<dbReference type="InterPro" id="IPR018097">
    <property type="entry name" value="EGF_Ca-bd_CS"/>
</dbReference>
<comment type="subcellular location">
    <subcellularLocation>
        <location evidence="1">Secreted</location>
    </subcellularLocation>
</comment>
<evidence type="ECO:0000256" key="5">
    <source>
        <dbReference type="ARBA" id="ARBA00022737"/>
    </source>
</evidence>
<keyword evidence="2" id="KW-0964">Secreted</keyword>
<dbReference type="PROSITE" id="PS01187">
    <property type="entry name" value="EGF_CA"/>
    <property type="match status" value="2"/>
</dbReference>
<dbReference type="GO" id="GO:0005576">
    <property type="term" value="C:extracellular region"/>
    <property type="evidence" value="ECO:0007669"/>
    <property type="project" value="UniProtKB-SubCell"/>
</dbReference>
<reference evidence="10 11" key="1">
    <citation type="journal article" date="2017" name="PLoS Biol.">
        <title>The sea cucumber genome provides insights into morphological evolution and visceral regeneration.</title>
        <authorList>
            <person name="Zhang X."/>
            <person name="Sun L."/>
            <person name="Yuan J."/>
            <person name="Sun Y."/>
            <person name="Gao Y."/>
            <person name="Zhang L."/>
            <person name="Li S."/>
            <person name="Dai H."/>
            <person name="Hamel J.F."/>
            <person name="Liu C."/>
            <person name="Yu Y."/>
            <person name="Liu S."/>
            <person name="Lin W."/>
            <person name="Guo K."/>
            <person name="Jin S."/>
            <person name="Xu P."/>
            <person name="Storey K.B."/>
            <person name="Huan P."/>
            <person name="Zhang T."/>
            <person name="Zhou Y."/>
            <person name="Zhang J."/>
            <person name="Lin C."/>
            <person name="Li X."/>
            <person name="Xing L."/>
            <person name="Huo D."/>
            <person name="Sun M."/>
            <person name="Wang L."/>
            <person name="Mercier A."/>
            <person name="Li F."/>
            <person name="Yang H."/>
            <person name="Xiang J."/>
        </authorList>
    </citation>
    <scope>NUCLEOTIDE SEQUENCE [LARGE SCALE GENOMIC DNA]</scope>
    <source>
        <strain evidence="10">Shaxun</strain>
        <tissue evidence="10">Muscle</tissue>
    </source>
</reference>
<comment type="caution">
    <text evidence="10">The sequence shown here is derived from an EMBL/GenBank/DDBJ whole genome shotgun (WGS) entry which is preliminary data.</text>
</comment>
<dbReference type="PROSITE" id="PS50026">
    <property type="entry name" value="EGF_3"/>
    <property type="match status" value="1"/>
</dbReference>
<proteinExistence type="predicted"/>
<keyword evidence="7" id="KW-0325">Glycoprotein</keyword>
<evidence type="ECO:0000256" key="1">
    <source>
        <dbReference type="ARBA" id="ARBA00004613"/>
    </source>
</evidence>
<accession>A0A2G8KZA9</accession>
<dbReference type="InterPro" id="IPR000152">
    <property type="entry name" value="EGF-type_Asp/Asn_hydroxyl_site"/>
</dbReference>
<dbReference type="InterPro" id="IPR049883">
    <property type="entry name" value="NOTCH1_EGF-like"/>
</dbReference>
<evidence type="ECO:0000313" key="11">
    <source>
        <dbReference type="Proteomes" id="UP000230750"/>
    </source>
</evidence>
<dbReference type="SUPFAM" id="SSF57184">
    <property type="entry name" value="Growth factor receptor domain"/>
    <property type="match status" value="1"/>
</dbReference>
<dbReference type="SMART" id="SM00179">
    <property type="entry name" value="EGF_CA"/>
    <property type="match status" value="3"/>
</dbReference>
<evidence type="ECO:0000256" key="3">
    <source>
        <dbReference type="ARBA" id="ARBA00022536"/>
    </source>
</evidence>
<dbReference type="PROSITE" id="PS00010">
    <property type="entry name" value="ASX_HYDROXYL"/>
    <property type="match status" value="1"/>
</dbReference>
<evidence type="ECO:0000256" key="8">
    <source>
        <dbReference type="PROSITE-ProRule" id="PRU00076"/>
    </source>
</evidence>
<dbReference type="STRING" id="307972.A0A2G8KZA9"/>
<dbReference type="SMART" id="SM00181">
    <property type="entry name" value="EGF"/>
    <property type="match status" value="3"/>
</dbReference>
<protein>
    <submittedName>
        <fullName evidence="10">Putative latent-transforming growth factor beta-binding protein 2-like</fullName>
    </submittedName>
</protein>